<dbReference type="EMBL" id="DTFF01000068">
    <property type="protein sequence ID" value="HGI88371.1"/>
    <property type="molecule type" value="Genomic_DNA"/>
</dbReference>
<evidence type="ECO:0000256" key="1">
    <source>
        <dbReference type="ARBA" id="ARBA00010272"/>
    </source>
</evidence>
<dbReference type="InterPro" id="IPR051614">
    <property type="entry name" value="UPF0045_domain"/>
</dbReference>
<keyword evidence="2" id="KW-0472">Membrane</keyword>
<evidence type="ECO:0000256" key="2">
    <source>
        <dbReference type="SAM" id="Phobius"/>
    </source>
</evidence>
<gene>
    <name evidence="4" type="ORF">ENV14_08320</name>
</gene>
<dbReference type="AlphaFoldDB" id="A0A7C4BD22"/>
<feature type="transmembrane region" description="Helical" evidence="2">
    <location>
        <begin position="20"/>
        <end position="38"/>
    </location>
</feature>
<proteinExistence type="inferred from homology"/>
<keyword evidence="2" id="KW-1133">Transmembrane helix</keyword>
<dbReference type="SUPFAM" id="SSF89957">
    <property type="entry name" value="MTH1187/YkoF-like"/>
    <property type="match status" value="1"/>
</dbReference>
<dbReference type="InterPro" id="IPR029756">
    <property type="entry name" value="MTH1187/YkoF-like"/>
</dbReference>
<sequence>MSSHGAFAMPILTELRVVPIGTGSASISSYIAMVIELIRRRKLKYHLSPMGTCIEIQSFEELADLLNEVVSTLRSATINRIVIDIAIDIRFDKELSLESKVRSVEEKLEVQ</sequence>
<name>A0A7C4BD22_9CREN</name>
<dbReference type="GO" id="GO:0005829">
    <property type="term" value="C:cytosol"/>
    <property type="evidence" value="ECO:0007669"/>
    <property type="project" value="TreeGrafter"/>
</dbReference>
<feature type="domain" description="Thiamine-binding protein" evidence="3">
    <location>
        <begin position="14"/>
        <end position="105"/>
    </location>
</feature>
<comment type="caution">
    <text evidence="4">The sequence shown here is derived from an EMBL/GenBank/DDBJ whole genome shotgun (WGS) entry which is preliminary data.</text>
</comment>
<dbReference type="Gene3D" id="3.30.70.930">
    <property type="match status" value="1"/>
</dbReference>
<dbReference type="NCBIfam" id="TIGR00106">
    <property type="entry name" value="MTH1187 family thiamine-binding protein"/>
    <property type="match status" value="1"/>
</dbReference>
<protein>
    <submittedName>
        <fullName evidence="4">MTH1187 family thiamine-binding protein</fullName>
    </submittedName>
</protein>
<keyword evidence="2" id="KW-0812">Transmembrane</keyword>
<dbReference type="PANTHER" id="PTHR33777:SF1">
    <property type="entry name" value="UPF0045 PROTEIN ECM15"/>
    <property type="match status" value="1"/>
</dbReference>
<accession>A0A7C4BD22</accession>
<evidence type="ECO:0000313" key="4">
    <source>
        <dbReference type="EMBL" id="HGI88371.1"/>
    </source>
</evidence>
<reference evidence="4" key="1">
    <citation type="journal article" date="2020" name="mSystems">
        <title>Genome- and Community-Level Interaction Insights into Carbon Utilization and Element Cycling Functions of Hydrothermarchaeota in Hydrothermal Sediment.</title>
        <authorList>
            <person name="Zhou Z."/>
            <person name="Liu Y."/>
            <person name="Xu W."/>
            <person name="Pan J."/>
            <person name="Luo Z.H."/>
            <person name="Li M."/>
        </authorList>
    </citation>
    <scope>NUCLEOTIDE SEQUENCE [LARGE SCALE GENOMIC DNA]</scope>
    <source>
        <strain evidence="4">SpSt-732</strain>
    </source>
</reference>
<evidence type="ECO:0000259" key="3">
    <source>
        <dbReference type="Pfam" id="PF01910"/>
    </source>
</evidence>
<dbReference type="Pfam" id="PF01910">
    <property type="entry name" value="Thiamine_BP"/>
    <property type="match status" value="1"/>
</dbReference>
<dbReference type="InterPro" id="IPR002767">
    <property type="entry name" value="Thiamine_BP"/>
</dbReference>
<organism evidence="4">
    <name type="scientific">Ignisphaera aggregans</name>
    <dbReference type="NCBI Taxonomy" id="334771"/>
    <lineage>
        <taxon>Archaea</taxon>
        <taxon>Thermoproteota</taxon>
        <taxon>Thermoprotei</taxon>
        <taxon>Desulfurococcales</taxon>
        <taxon>Desulfurococcaceae</taxon>
        <taxon>Ignisphaera</taxon>
    </lineage>
</organism>
<comment type="similarity">
    <text evidence="1">Belongs to the UPF0045 family.</text>
</comment>
<dbReference type="PANTHER" id="PTHR33777">
    <property type="entry name" value="UPF0045 PROTEIN ECM15"/>
    <property type="match status" value="1"/>
</dbReference>